<proteinExistence type="predicted"/>
<protein>
    <submittedName>
        <fullName evidence="2">Uncharacterized protein</fullName>
    </submittedName>
</protein>
<dbReference type="AlphaFoldDB" id="A0AAW0SIM5"/>
<reference evidence="2 3" key="1">
    <citation type="submission" date="2023-03" db="EMBL/GenBank/DDBJ databases">
        <title>High-quality genome of Scylla paramamosain provides insights in environmental adaptation.</title>
        <authorList>
            <person name="Zhang L."/>
        </authorList>
    </citation>
    <scope>NUCLEOTIDE SEQUENCE [LARGE SCALE GENOMIC DNA]</scope>
    <source>
        <strain evidence="2">LZ_2023a</strain>
        <tissue evidence="2">Muscle</tissue>
    </source>
</reference>
<accession>A0AAW0SIM5</accession>
<organism evidence="2 3">
    <name type="scientific">Scylla paramamosain</name>
    <name type="common">Mud crab</name>
    <dbReference type="NCBI Taxonomy" id="85552"/>
    <lineage>
        <taxon>Eukaryota</taxon>
        <taxon>Metazoa</taxon>
        <taxon>Ecdysozoa</taxon>
        <taxon>Arthropoda</taxon>
        <taxon>Crustacea</taxon>
        <taxon>Multicrustacea</taxon>
        <taxon>Malacostraca</taxon>
        <taxon>Eumalacostraca</taxon>
        <taxon>Eucarida</taxon>
        <taxon>Decapoda</taxon>
        <taxon>Pleocyemata</taxon>
        <taxon>Brachyura</taxon>
        <taxon>Eubrachyura</taxon>
        <taxon>Portunoidea</taxon>
        <taxon>Portunidae</taxon>
        <taxon>Portuninae</taxon>
        <taxon>Scylla</taxon>
    </lineage>
</organism>
<dbReference type="EMBL" id="JARAKH010000735">
    <property type="protein sequence ID" value="KAK8373987.1"/>
    <property type="molecule type" value="Genomic_DNA"/>
</dbReference>
<feature type="region of interest" description="Disordered" evidence="1">
    <location>
        <begin position="10"/>
        <end position="47"/>
    </location>
</feature>
<comment type="caution">
    <text evidence="2">The sequence shown here is derived from an EMBL/GenBank/DDBJ whole genome shotgun (WGS) entry which is preliminary data.</text>
</comment>
<evidence type="ECO:0000256" key="1">
    <source>
        <dbReference type="SAM" id="MobiDB-lite"/>
    </source>
</evidence>
<name>A0AAW0SIM5_SCYPA</name>
<evidence type="ECO:0000313" key="2">
    <source>
        <dbReference type="EMBL" id="KAK8373987.1"/>
    </source>
</evidence>
<sequence length="119" mass="13108">METWMARALRRMGRERGSGPHRRIIHLAPKNSEQPTSHARLDASAADRKSEGVKCAATTSPSHEQATGISTSTCFCTSGTWLSNSAVTPGLTYYQGVELHQGREAERHHLQASKPHKRC</sequence>
<keyword evidence="3" id="KW-1185">Reference proteome</keyword>
<dbReference type="Proteomes" id="UP001487740">
    <property type="component" value="Unassembled WGS sequence"/>
</dbReference>
<evidence type="ECO:0000313" key="3">
    <source>
        <dbReference type="Proteomes" id="UP001487740"/>
    </source>
</evidence>
<gene>
    <name evidence="2" type="ORF">O3P69_012595</name>
</gene>